<protein>
    <submittedName>
        <fullName evidence="1">Uncharacterized protein</fullName>
    </submittedName>
</protein>
<dbReference type="EMBL" id="CAVMJV010000019">
    <property type="protein sequence ID" value="CAK5065137.1"/>
    <property type="molecule type" value="Genomic_DNA"/>
</dbReference>
<proteinExistence type="predicted"/>
<evidence type="ECO:0000313" key="1">
    <source>
        <dbReference type="EMBL" id="CAK5065137.1"/>
    </source>
</evidence>
<comment type="caution">
    <text evidence="1">The sequence shown here is derived from an EMBL/GenBank/DDBJ whole genome shotgun (WGS) entry which is preliminary data.</text>
</comment>
<sequence>MTIEKVSKSERSRCFFDIQIDGDPVGRVVMELFDDLVPRTTKNFLMLCTGQAGLGKVTEKPLHYKGSLFHRVIKNFMVQGGDFSAGNGTGGESIYGGVFDDESFLIKHDQPFMLSMANRGKDTNGSQFFITTKPAPHLDGVHVVFGKVISGQEVITQIENLKVNAKCRPVADVIIANCGQLIRKRTADDVETEVKKSKKHKKRKREKDKESNSDYEESQTVLPSIGQQAVVNEPEIISSVKADDLPEVPTTNKFLMRRSKTPENATSHSSRPPVRQSFAKTRSGHRVKGRGSLRFRTPSDDEGSRVPVHSRSRSATPPHWKREERRLISMKELQDRIKIKLEQEEKEIQEKQQKQAENATNETETFGYRLPVFPPPQQVKEIRERNHSQTESSRSEHVERGDRRWPNDMYQRDRDRMARVRDQERDNTRRDRRYRDEGTQNGRARSRSPRFGLRNGVGGRYPQSPDRSISHNRKPEEDRMFGRRNENDRVRRRDDGRPAERRGVGRRSQERDNDASKRAVDESRVFGRWADNRDENEGMPRRRFEEEKRLSPSRHQERERFAILDYPNIFSFNRRDYSRRNERRRSVERNNKNSEIERERELARRLHRRYEEEEKRHQFDGYRNELHVNSSKSSSKQEREIQYEDEGVSIEDGEVSPEKKILVRRQRSEEKEDDEETDVPLPNSTLSGFLSHLRGNKDNNKRDKETSSTPTKHEKGSKSFEEKIPNEREESKEEKSISSERPILLKKVKNEQLTPTKTPRKNEASKNGTPATEELPPKNVSPAKEKDEETLKDSDSKDIDRQHTNDNGRERDEDEFGDDEKINEREDYCGDEVDINIEANIANVETQEGLQFTSQDHVESSKDVNKNRDHFDEDVIKSSHFVEENEVTNENIVEPEDKGDKMEGTIKEEKIEQITSPVKSPTKQKEKEKQTEYEVSSVNLLNENIPMEAEAEPEEEEFIFKQLILPKKTKEEEYSTPTSLHKSPANNLSTPKKNSPALVSKVENDIDEESQQIPQNPSPPPSALFKPERSIKIDEDEYDSDENLTEKKSIKSAEKEMSKELNERAKSEESVASSKKSKKSSTKSASTADSTTSSSEDDSHSSSNSRSSSSSSSSASSKRSRDRHSRRRSSSSRRRQSATRRRRSSSRSSYRRRRSRSQHRSRSRDYSSRSYRRRSTSRDRTRRNRTRSRSYRRSSRRRSDSCDRRSRR</sequence>
<accession>A0ACB0YVU5</accession>
<organism evidence="1 2">
    <name type="scientific">Meloidogyne enterolobii</name>
    <name type="common">Root-knot nematode worm</name>
    <name type="synonym">Meloidogyne mayaguensis</name>
    <dbReference type="NCBI Taxonomy" id="390850"/>
    <lineage>
        <taxon>Eukaryota</taxon>
        <taxon>Metazoa</taxon>
        <taxon>Ecdysozoa</taxon>
        <taxon>Nematoda</taxon>
        <taxon>Chromadorea</taxon>
        <taxon>Rhabditida</taxon>
        <taxon>Tylenchina</taxon>
        <taxon>Tylenchomorpha</taxon>
        <taxon>Tylenchoidea</taxon>
        <taxon>Meloidogynidae</taxon>
        <taxon>Meloidogyninae</taxon>
        <taxon>Meloidogyne</taxon>
    </lineage>
</organism>
<gene>
    <name evidence="1" type="ORF">MENTE1834_LOCUS17229</name>
</gene>
<name>A0ACB0YVU5_MELEN</name>
<keyword evidence="2" id="KW-1185">Reference proteome</keyword>
<dbReference type="Proteomes" id="UP001497535">
    <property type="component" value="Unassembled WGS sequence"/>
</dbReference>
<evidence type="ECO:0000313" key="2">
    <source>
        <dbReference type="Proteomes" id="UP001497535"/>
    </source>
</evidence>
<reference evidence="1" key="1">
    <citation type="submission" date="2023-11" db="EMBL/GenBank/DDBJ databases">
        <authorList>
            <person name="Poullet M."/>
        </authorList>
    </citation>
    <scope>NUCLEOTIDE SEQUENCE</scope>
    <source>
        <strain evidence="1">E1834</strain>
    </source>
</reference>